<dbReference type="Pfam" id="PF03706">
    <property type="entry name" value="LPG_synthase_TM"/>
    <property type="match status" value="1"/>
</dbReference>
<keyword evidence="4 6" id="KW-1133">Transmembrane helix</keyword>
<sequence length="336" mass="37685">MKKSLSKLIQFILFPAIGLFIIYQLYKDQNATEIATILRNDVDYKWIILSISLGILSHVSRAMRWQMLIEPIEKKPGLLNTFCAVMIGYLANLIFPRMGEVSRCGVLSKYERLSFTRVVGTVVAERLSDLFMLLIIMVAVLALQFDLLGGFLLRTLKLESVGEIFLSPLFYGILALITVSILLIKKYSKQYRALMFLKNLMAKFTEGLSSIRKIKNKPLYLLHTFFIWFMYFLMIYVCFFSMPATSSLDINAGITILLTGSLGMIAPVQGGIGAWHFMVIATLKLYGVPAESGGVFALVVHAAQNLMIIGMGLLAFGMLPIINRKKHEATALATNR</sequence>
<reference evidence="7" key="1">
    <citation type="journal article" date="2018" name="Int. J. Syst. Evol. Microbiol.">
        <title>Carboxylicivirga sediminis sp. nov., isolated from coastal sediment.</title>
        <authorList>
            <person name="Wang F.Q."/>
            <person name="Ren L.H."/>
            <person name="Zou R.J."/>
            <person name="Sun Y.Z."/>
            <person name="Liu X.J."/>
            <person name="Jiang F."/>
            <person name="Liu L.J."/>
        </authorList>
    </citation>
    <scope>NUCLEOTIDE SEQUENCE</scope>
    <source>
        <strain evidence="7">JR1</strain>
    </source>
</reference>
<feature type="transmembrane region" description="Helical" evidence="6">
    <location>
        <begin position="130"/>
        <end position="153"/>
    </location>
</feature>
<feature type="transmembrane region" description="Helical" evidence="6">
    <location>
        <begin position="7"/>
        <end position="26"/>
    </location>
</feature>
<feature type="transmembrane region" description="Helical" evidence="6">
    <location>
        <begin position="46"/>
        <end position="65"/>
    </location>
</feature>
<dbReference type="PANTHER" id="PTHR39087">
    <property type="entry name" value="UPF0104 MEMBRANE PROTEIN MJ1595"/>
    <property type="match status" value="1"/>
</dbReference>
<dbReference type="Proteomes" id="UP000679220">
    <property type="component" value="Unassembled WGS sequence"/>
</dbReference>
<dbReference type="GO" id="GO:0005886">
    <property type="term" value="C:plasma membrane"/>
    <property type="evidence" value="ECO:0007669"/>
    <property type="project" value="UniProtKB-SubCell"/>
</dbReference>
<feature type="transmembrane region" description="Helical" evidence="6">
    <location>
        <begin position="77"/>
        <end position="95"/>
    </location>
</feature>
<evidence type="ECO:0000256" key="3">
    <source>
        <dbReference type="ARBA" id="ARBA00022692"/>
    </source>
</evidence>
<dbReference type="NCBIfam" id="TIGR00374">
    <property type="entry name" value="flippase-like domain"/>
    <property type="match status" value="1"/>
</dbReference>
<evidence type="ECO:0000256" key="1">
    <source>
        <dbReference type="ARBA" id="ARBA00004651"/>
    </source>
</evidence>
<proteinExistence type="predicted"/>
<feature type="transmembrane region" description="Helical" evidence="6">
    <location>
        <begin position="252"/>
        <end position="275"/>
    </location>
</feature>
<dbReference type="AlphaFoldDB" id="A0A941IYU2"/>
<feature type="transmembrane region" description="Helical" evidence="6">
    <location>
        <begin position="220"/>
        <end position="240"/>
    </location>
</feature>
<evidence type="ECO:0000313" key="8">
    <source>
        <dbReference type="Proteomes" id="UP000679220"/>
    </source>
</evidence>
<dbReference type="EMBL" id="JAGTAR010000056">
    <property type="protein sequence ID" value="MBR8538246.1"/>
    <property type="molecule type" value="Genomic_DNA"/>
</dbReference>
<name>A0A941IYU2_9BACT</name>
<keyword evidence="8" id="KW-1185">Reference proteome</keyword>
<gene>
    <name evidence="7" type="ORF">KDU71_21925</name>
</gene>
<dbReference type="PANTHER" id="PTHR39087:SF2">
    <property type="entry name" value="UPF0104 MEMBRANE PROTEIN MJ1595"/>
    <property type="match status" value="1"/>
</dbReference>
<dbReference type="RefSeq" id="WP_212193269.1">
    <property type="nucleotide sequence ID" value="NZ_JAGTAR010000056.1"/>
</dbReference>
<keyword evidence="2" id="KW-1003">Cell membrane</keyword>
<comment type="subcellular location">
    <subcellularLocation>
        <location evidence="1">Cell membrane</location>
        <topology evidence="1">Multi-pass membrane protein</topology>
    </subcellularLocation>
</comment>
<evidence type="ECO:0000256" key="4">
    <source>
        <dbReference type="ARBA" id="ARBA00022989"/>
    </source>
</evidence>
<keyword evidence="5 6" id="KW-0472">Membrane</keyword>
<feature type="transmembrane region" description="Helical" evidence="6">
    <location>
        <begin position="295"/>
        <end position="316"/>
    </location>
</feature>
<reference evidence="7" key="2">
    <citation type="submission" date="2021-04" db="EMBL/GenBank/DDBJ databases">
        <authorList>
            <person name="Zhang T."/>
            <person name="Zhang Y."/>
            <person name="Lu D."/>
            <person name="Zuo D."/>
            <person name="Du Z."/>
        </authorList>
    </citation>
    <scope>NUCLEOTIDE SEQUENCE</scope>
    <source>
        <strain evidence="7">JR1</strain>
    </source>
</reference>
<dbReference type="InterPro" id="IPR022791">
    <property type="entry name" value="L-PG_synthase/AglD"/>
</dbReference>
<evidence type="ECO:0000256" key="6">
    <source>
        <dbReference type="SAM" id="Phobius"/>
    </source>
</evidence>
<evidence type="ECO:0000256" key="5">
    <source>
        <dbReference type="ARBA" id="ARBA00023136"/>
    </source>
</evidence>
<keyword evidence="3 6" id="KW-0812">Transmembrane</keyword>
<protein>
    <submittedName>
        <fullName evidence="7">Flippase-like domain-containing protein</fullName>
    </submittedName>
</protein>
<organism evidence="7 8">
    <name type="scientific">Carboxylicivirga sediminis</name>
    <dbReference type="NCBI Taxonomy" id="2006564"/>
    <lineage>
        <taxon>Bacteria</taxon>
        <taxon>Pseudomonadati</taxon>
        <taxon>Bacteroidota</taxon>
        <taxon>Bacteroidia</taxon>
        <taxon>Marinilabiliales</taxon>
        <taxon>Marinilabiliaceae</taxon>
        <taxon>Carboxylicivirga</taxon>
    </lineage>
</organism>
<accession>A0A941IYU2</accession>
<feature type="transmembrane region" description="Helical" evidence="6">
    <location>
        <begin position="165"/>
        <end position="184"/>
    </location>
</feature>
<evidence type="ECO:0000256" key="2">
    <source>
        <dbReference type="ARBA" id="ARBA00022475"/>
    </source>
</evidence>
<comment type="caution">
    <text evidence="7">The sequence shown here is derived from an EMBL/GenBank/DDBJ whole genome shotgun (WGS) entry which is preliminary data.</text>
</comment>
<evidence type="ECO:0000313" key="7">
    <source>
        <dbReference type="EMBL" id="MBR8538246.1"/>
    </source>
</evidence>